<feature type="chain" id="PRO_5023043492" evidence="1">
    <location>
        <begin position="20"/>
        <end position="166"/>
    </location>
</feature>
<dbReference type="AlphaFoldDB" id="A0A5C7WKE8"/>
<keyword evidence="1" id="KW-0732">Signal</keyword>
<accession>A0A5C7WKE8</accession>
<feature type="domain" description="Ice-binding protein C-terminal" evidence="2">
    <location>
        <begin position="139"/>
        <end position="164"/>
    </location>
</feature>
<evidence type="ECO:0000313" key="4">
    <source>
        <dbReference type="Proteomes" id="UP000321374"/>
    </source>
</evidence>
<name>A0A5C7WKE8_METME</name>
<comment type="caution">
    <text evidence="3">The sequence shown here is derived from an EMBL/GenBank/DDBJ whole genome shotgun (WGS) entry which is preliminary data.</text>
</comment>
<evidence type="ECO:0000256" key="1">
    <source>
        <dbReference type="SAM" id="SignalP"/>
    </source>
</evidence>
<proteinExistence type="predicted"/>
<evidence type="ECO:0000259" key="2">
    <source>
        <dbReference type="Pfam" id="PF07589"/>
    </source>
</evidence>
<dbReference type="Proteomes" id="UP000321374">
    <property type="component" value="Unassembled WGS sequence"/>
</dbReference>
<dbReference type="Pfam" id="PF07589">
    <property type="entry name" value="PEP-CTERM"/>
    <property type="match status" value="1"/>
</dbReference>
<dbReference type="EMBL" id="SSGG01000065">
    <property type="protein sequence ID" value="TXI37144.1"/>
    <property type="molecule type" value="Genomic_DNA"/>
</dbReference>
<dbReference type="InterPro" id="IPR013424">
    <property type="entry name" value="Ice-binding_C"/>
</dbReference>
<gene>
    <name evidence="3" type="ORF">E6Q51_03960</name>
</gene>
<feature type="signal peptide" evidence="1">
    <location>
        <begin position="1"/>
        <end position="19"/>
    </location>
</feature>
<protein>
    <submittedName>
        <fullName evidence="3">PEP-CTERM sorting domain-containing protein</fullName>
    </submittedName>
</protein>
<dbReference type="NCBIfam" id="NF038126">
    <property type="entry name" value="PEP_CTERM_FxDxF"/>
    <property type="match status" value="1"/>
</dbReference>
<evidence type="ECO:0000313" key="3">
    <source>
        <dbReference type="EMBL" id="TXI37144.1"/>
    </source>
</evidence>
<sequence>MLKPLLIASSLLASTSVFATTYTFPATSDPSEAQGFGVGEFAAVNLNNATTLGAFDLTGSFSTDKKNVAPSNPFALYNLTTNSLVSTVFSVIDSKTNTYGFDFQNLAAGTYQLRINVPGGSNQNSFITGSYTLTAVTTPVPEPEALGLLMAGLGLLGMVAYRKKRQ</sequence>
<reference evidence="3 4" key="1">
    <citation type="submission" date="2018-09" db="EMBL/GenBank/DDBJ databases">
        <title>Metagenome Assembled Genomes from an Advanced Water Purification Facility.</title>
        <authorList>
            <person name="Stamps B.W."/>
            <person name="Spear J.R."/>
        </authorList>
    </citation>
    <scope>NUCLEOTIDE SEQUENCE [LARGE SCALE GENOMIC DNA]</scope>
    <source>
        <strain evidence="3">Bin_42_2</strain>
    </source>
</reference>
<dbReference type="NCBIfam" id="TIGR02595">
    <property type="entry name" value="PEP_CTERM"/>
    <property type="match status" value="1"/>
</dbReference>
<organism evidence="3 4">
    <name type="scientific">Methylophilus methylotrophus</name>
    <name type="common">Bacterium W3A1</name>
    <dbReference type="NCBI Taxonomy" id="17"/>
    <lineage>
        <taxon>Bacteria</taxon>
        <taxon>Pseudomonadati</taxon>
        <taxon>Pseudomonadota</taxon>
        <taxon>Betaproteobacteria</taxon>
        <taxon>Nitrosomonadales</taxon>
        <taxon>Methylophilaceae</taxon>
        <taxon>Methylophilus</taxon>
    </lineage>
</organism>